<dbReference type="SUPFAM" id="SSF53597">
    <property type="entry name" value="Dihydrofolate reductase-like"/>
    <property type="match status" value="1"/>
</dbReference>
<dbReference type="RefSeq" id="WP_077589418.1">
    <property type="nucleotide sequence ID" value="NZ_CP019640.1"/>
</dbReference>
<dbReference type="EC" id="1.5.1.3" evidence="3 8"/>
<dbReference type="PIRSF" id="PIRSF000194">
    <property type="entry name" value="DHFR"/>
    <property type="match status" value="1"/>
</dbReference>
<evidence type="ECO:0000256" key="2">
    <source>
        <dbReference type="ARBA" id="ARBA00009539"/>
    </source>
</evidence>
<dbReference type="EMBL" id="CP019640">
    <property type="protein sequence ID" value="AQQ53521.1"/>
    <property type="molecule type" value="Genomic_DNA"/>
</dbReference>
<feature type="domain" description="DHFR" evidence="10">
    <location>
        <begin position="1"/>
        <end position="159"/>
    </location>
</feature>
<dbReference type="PRINTS" id="PR00070">
    <property type="entry name" value="DHFR"/>
</dbReference>
<proteinExistence type="inferred from homology"/>
<reference evidence="11 12" key="1">
    <citation type="submission" date="2017-02" db="EMBL/GenBank/DDBJ databases">
        <title>The complete genomic sequence of a novel cold adapted crude oil-degrading bacterium Planococcus qaidamina Y42.</title>
        <authorList>
            <person name="Yang R."/>
        </authorList>
    </citation>
    <scope>NUCLEOTIDE SEQUENCE [LARGE SCALE GENOMIC DNA]</scope>
    <source>
        <strain evidence="11 12">Y42</strain>
    </source>
</reference>
<dbReference type="PANTHER" id="PTHR48069:SF3">
    <property type="entry name" value="DIHYDROFOLATE REDUCTASE"/>
    <property type="match status" value="1"/>
</dbReference>
<evidence type="ECO:0000256" key="8">
    <source>
        <dbReference type="PIRNR" id="PIRNR000194"/>
    </source>
</evidence>
<evidence type="ECO:0000256" key="9">
    <source>
        <dbReference type="RuleBase" id="RU004474"/>
    </source>
</evidence>
<dbReference type="InterPro" id="IPR017925">
    <property type="entry name" value="DHFR_CS"/>
</dbReference>
<dbReference type="UniPathway" id="UPA00077">
    <property type="reaction ID" value="UER00158"/>
</dbReference>
<dbReference type="KEGG" id="pmar:B0X71_10850"/>
<evidence type="ECO:0000256" key="4">
    <source>
        <dbReference type="ARBA" id="ARBA00022563"/>
    </source>
</evidence>
<dbReference type="GO" id="GO:0046655">
    <property type="term" value="P:folic acid metabolic process"/>
    <property type="evidence" value="ECO:0007669"/>
    <property type="project" value="TreeGrafter"/>
</dbReference>
<comment type="catalytic activity">
    <reaction evidence="8">
        <text>(6S)-5,6,7,8-tetrahydrofolate + NADP(+) = 7,8-dihydrofolate + NADPH + H(+)</text>
        <dbReference type="Rhea" id="RHEA:15009"/>
        <dbReference type="ChEBI" id="CHEBI:15378"/>
        <dbReference type="ChEBI" id="CHEBI:57451"/>
        <dbReference type="ChEBI" id="CHEBI:57453"/>
        <dbReference type="ChEBI" id="CHEBI:57783"/>
        <dbReference type="ChEBI" id="CHEBI:58349"/>
        <dbReference type="EC" id="1.5.1.3"/>
    </reaction>
</comment>
<dbReference type="OrthoDB" id="9804315at2"/>
<evidence type="ECO:0000313" key="11">
    <source>
        <dbReference type="EMBL" id="AQQ53521.1"/>
    </source>
</evidence>
<evidence type="ECO:0000256" key="3">
    <source>
        <dbReference type="ARBA" id="ARBA00012856"/>
    </source>
</evidence>
<evidence type="ECO:0000256" key="5">
    <source>
        <dbReference type="ARBA" id="ARBA00022857"/>
    </source>
</evidence>
<evidence type="ECO:0000256" key="7">
    <source>
        <dbReference type="ARBA" id="ARBA00025067"/>
    </source>
</evidence>
<dbReference type="Proteomes" id="UP000188184">
    <property type="component" value="Chromosome"/>
</dbReference>
<dbReference type="GO" id="GO:0004146">
    <property type="term" value="F:dihydrofolate reductase activity"/>
    <property type="evidence" value="ECO:0007669"/>
    <property type="project" value="UniProtKB-EC"/>
</dbReference>
<dbReference type="AlphaFoldDB" id="A0A1Q2KZA4"/>
<dbReference type="InterPro" id="IPR012259">
    <property type="entry name" value="DHFR"/>
</dbReference>
<dbReference type="Pfam" id="PF00186">
    <property type="entry name" value="DHFR_1"/>
    <property type="match status" value="1"/>
</dbReference>
<dbReference type="InterPro" id="IPR001796">
    <property type="entry name" value="DHFR_dom"/>
</dbReference>
<dbReference type="PANTHER" id="PTHR48069">
    <property type="entry name" value="DIHYDROFOLATE REDUCTASE"/>
    <property type="match status" value="1"/>
</dbReference>
<name>A0A1Q2KZA4_9BACL</name>
<gene>
    <name evidence="11" type="ORF">B0X71_10850</name>
</gene>
<dbReference type="PROSITE" id="PS51330">
    <property type="entry name" value="DHFR_2"/>
    <property type="match status" value="1"/>
</dbReference>
<keyword evidence="6 8" id="KW-0560">Oxidoreductase</keyword>
<evidence type="ECO:0000313" key="12">
    <source>
        <dbReference type="Proteomes" id="UP000188184"/>
    </source>
</evidence>
<accession>A0A1Q2KZA4</accession>
<dbReference type="Gene3D" id="3.40.430.10">
    <property type="entry name" value="Dihydrofolate Reductase, subunit A"/>
    <property type="match status" value="1"/>
</dbReference>
<sequence length="167" mass="18694">MISLLVAHDINRVIGKDNELPWHIPEDLKYFKQQTIGKGIVMGRKTYESIGRPLPNRTNIVVTRQPDFEAPGITVTHSLDEAIRLAADVNEEVMIIGGAEIFQETLSKADRLYVTRIEQAFDGDTVFPAYSDSDWRLVSDSGQLISADGIPYTFLVYERAEADQIPG</sequence>
<dbReference type="CDD" id="cd00209">
    <property type="entry name" value="DHFR"/>
    <property type="match status" value="1"/>
</dbReference>
<dbReference type="GO" id="GO:0046452">
    <property type="term" value="P:dihydrofolate metabolic process"/>
    <property type="evidence" value="ECO:0007669"/>
    <property type="project" value="TreeGrafter"/>
</dbReference>
<dbReference type="GO" id="GO:0005829">
    <property type="term" value="C:cytosol"/>
    <property type="evidence" value="ECO:0007669"/>
    <property type="project" value="TreeGrafter"/>
</dbReference>
<evidence type="ECO:0000256" key="1">
    <source>
        <dbReference type="ARBA" id="ARBA00004903"/>
    </source>
</evidence>
<dbReference type="GO" id="GO:0046654">
    <property type="term" value="P:tetrahydrofolate biosynthetic process"/>
    <property type="evidence" value="ECO:0007669"/>
    <property type="project" value="UniProtKB-UniPathway"/>
</dbReference>
<dbReference type="GO" id="GO:0006730">
    <property type="term" value="P:one-carbon metabolic process"/>
    <property type="evidence" value="ECO:0007669"/>
    <property type="project" value="UniProtKB-KW"/>
</dbReference>
<dbReference type="InterPro" id="IPR024072">
    <property type="entry name" value="DHFR-like_dom_sf"/>
</dbReference>
<organism evidence="11 12">
    <name type="scientific">Planococcus lenghuensis</name>
    <dbReference type="NCBI Taxonomy" id="2213202"/>
    <lineage>
        <taxon>Bacteria</taxon>
        <taxon>Bacillati</taxon>
        <taxon>Bacillota</taxon>
        <taxon>Bacilli</taxon>
        <taxon>Bacillales</taxon>
        <taxon>Caryophanaceae</taxon>
        <taxon>Planococcus</taxon>
    </lineage>
</organism>
<dbReference type="FunFam" id="3.40.430.10:FF:000001">
    <property type="entry name" value="Dihydrofolate reductase"/>
    <property type="match status" value="1"/>
</dbReference>
<dbReference type="PROSITE" id="PS00075">
    <property type="entry name" value="DHFR_1"/>
    <property type="match status" value="1"/>
</dbReference>
<comment type="pathway">
    <text evidence="1 8">Cofactor biosynthesis; tetrahydrofolate biosynthesis; 5,6,7,8-tetrahydrofolate from 7,8-dihydrofolate: step 1/1.</text>
</comment>
<keyword evidence="4 8" id="KW-0554">One-carbon metabolism</keyword>
<evidence type="ECO:0000256" key="6">
    <source>
        <dbReference type="ARBA" id="ARBA00023002"/>
    </source>
</evidence>
<keyword evidence="5 8" id="KW-0521">NADP</keyword>
<comment type="function">
    <text evidence="7 8">Key enzyme in folate metabolism. Catalyzes an essential reaction for de novo glycine and purine synthesis, and for DNA precursor synthesis.</text>
</comment>
<comment type="similarity">
    <text evidence="2 8 9">Belongs to the dihydrofolate reductase family.</text>
</comment>
<keyword evidence="12" id="KW-1185">Reference proteome</keyword>
<protein>
    <recommendedName>
        <fullName evidence="3 8">Dihydrofolate reductase</fullName>
        <ecNumber evidence="3 8">1.5.1.3</ecNumber>
    </recommendedName>
</protein>
<evidence type="ECO:0000259" key="10">
    <source>
        <dbReference type="PROSITE" id="PS51330"/>
    </source>
</evidence>
<dbReference type="GO" id="GO:0070401">
    <property type="term" value="F:NADP+ binding"/>
    <property type="evidence" value="ECO:0007669"/>
    <property type="project" value="UniProtKB-ARBA"/>
</dbReference>